<dbReference type="Pfam" id="PF07722">
    <property type="entry name" value="Peptidase_C26"/>
    <property type="match status" value="1"/>
</dbReference>
<evidence type="ECO:0000313" key="2">
    <source>
        <dbReference type="EMBL" id="MFC3229239.1"/>
    </source>
</evidence>
<dbReference type="InterPro" id="IPR011697">
    <property type="entry name" value="Peptidase_C26"/>
</dbReference>
<organism evidence="2 3">
    <name type="scientific">Marinibaculum pumilum</name>
    <dbReference type="NCBI Taxonomy" id="1766165"/>
    <lineage>
        <taxon>Bacteria</taxon>
        <taxon>Pseudomonadati</taxon>
        <taxon>Pseudomonadota</taxon>
        <taxon>Alphaproteobacteria</taxon>
        <taxon>Rhodospirillales</taxon>
        <taxon>Rhodospirillaceae</taxon>
        <taxon>Marinibaculum</taxon>
    </lineage>
</organism>
<dbReference type="InterPro" id="IPR029062">
    <property type="entry name" value="Class_I_gatase-like"/>
</dbReference>
<sequence>MSGRRPRIGVTGGRNRGWLLWLFTWLSLLLAGGRAVRLTPGRPIPARPVDGLVIGGGDDIGVEMYGGLPRPAVAAADPARDILERDLIRTAVAQGIPVLGVCRGAQMLNVASGGSLHTDIYEVYGKVPRLKTVLPLKWVEIVPGSRLAGILRRRRSRVNALHHQSIAGLGKGLRVVARDRWGIVQAVEGSDGFAVGVQWHPEFLIFDRSQRALFRALVRAARQPDHGAGTAQPRRCANGDLFYT</sequence>
<dbReference type="PANTHER" id="PTHR43235:SF1">
    <property type="entry name" value="GLUTAMINE AMIDOTRANSFERASE PB2B2.05-RELATED"/>
    <property type="match status" value="1"/>
</dbReference>
<evidence type="ECO:0000313" key="3">
    <source>
        <dbReference type="Proteomes" id="UP001595528"/>
    </source>
</evidence>
<dbReference type="CDD" id="cd01745">
    <property type="entry name" value="GATase1_2"/>
    <property type="match status" value="1"/>
</dbReference>
<dbReference type="InterPro" id="IPR044668">
    <property type="entry name" value="PuuD-like"/>
</dbReference>
<keyword evidence="3" id="KW-1185">Reference proteome</keyword>
<protein>
    <submittedName>
        <fullName evidence="2">Gamma-glutamyl-gamma-aminobutyrate hydrolase family protein</fullName>
    </submittedName>
</protein>
<proteinExistence type="predicted"/>
<accession>A0ABV7L466</accession>
<dbReference type="Gene3D" id="3.40.50.880">
    <property type="match status" value="1"/>
</dbReference>
<dbReference type="EMBL" id="JBHRTR010000031">
    <property type="protein sequence ID" value="MFC3229239.1"/>
    <property type="molecule type" value="Genomic_DNA"/>
</dbReference>
<feature type="region of interest" description="Disordered" evidence="1">
    <location>
        <begin position="225"/>
        <end position="244"/>
    </location>
</feature>
<dbReference type="SUPFAM" id="SSF52317">
    <property type="entry name" value="Class I glutamine amidotransferase-like"/>
    <property type="match status" value="1"/>
</dbReference>
<keyword evidence="2" id="KW-0378">Hydrolase</keyword>
<dbReference type="PROSITE" id="PS51273">
    <property type="entry name" value="GATASE_TYPE_1"/>
    <property type="match status" value="1"/>
</dbReference>
<reference evidence="3" key="1">
    <citation type="journal article" date="2019" name="Int. J. Syst. Evol. Microbiol.">
        <title>The Global Catalogue of Microorganisms (GCM) 10K type strain sequencing project: providing services to taxonomists for standard genome sequencing and annotation.</title>
        <authorList>
            <consortium name="The Broad Institute Genomics Platform"/>
            <consortium name="The Broad Institute Genome Sequencing Center for Infectious Disease"/>
            <person name="Wu L."/>
            <person name="Ma J."/>
        </authorList>
    </citation>
    <scope>NUCLEOTIDE SEQUENCE [LARGE SCALE GENOMIC DNA]</scope>
    <source>
        <strain evidence="3">KCTC 42964</strain>
    </source>
</reference>
<evidence type="ECO:0000256" key="1">
    <source>
        <dbReference type="SAM" id="MobiDB-lite"/>
    </source>
</evidence>
<comment type="caution">
    <text evidence="2">The sequence shown here is derived from an EMBL/GenBank/DDBJ whole genome shotgun (WGS) entry which is preliminary data.</text>
</comment>
<dbReference type="GO" id="GO:0016787">
    <property type="term" value="F:hydrolase activity"/>
    <property type="evidence" value="ECO:0007669"/>
    <property type="project" value="UniProtKB-KW"/>
</dbReference>
<dbReference type="Proteomes" id="UP001595528">
    <property type="component" value="Unassembled WGS sequence"/>
</dbReference>
<dbReference type="RefSeq" id="WP_379903253.1">
    <property type="nucleotide sequence ID" value="NZ_JBHRTR010000031.1"/>
</dbReference>
<name>A0ABV7L466_9PROT</name>
<dbReference type="PANTHER" id="PTHR43235">
    <property type="entry name" value="GLUTAMINE AMIDOTRANSFERASE PB2B2.05-RELATED"/>
    <property type="match status" value="1"/>
</dbReference>
<gene>
    <name evidence="2" type="ORF">ACFOGJ_18475</name>
</gene>